<evidence type="ECO:0000313" key="4">
    <source>
        <dbReference type="Proteomes" id="UP000663829"/>
    </source>
</evidence>
<gene>
    <name evidence="2" type="ORF">GPM918_LOCUS14298</name>
    <name evidence="3" type="ORF">SRO942_LOCUS14298</name>
</gene>
<sequence length="264" mass="29937">MGTCTSKRRVITHDIRTNLTKNVLKTTPENNCKSTAYQHQLSFEQTLTTSWVSSPPSPLLNQPLRNLPIRAAPSVKDIVYHDKIDYLNTNPYLQYFHTSYQRISLDQKESEHYWYNEYRPLNLNNNNNNINYNNNNDNNRVLFRQREMSSIPIPKTGTTNRTRLPVYQPTSTSLAQQPNLVTHRSSQIPIVPTSTTPVSAQTTPSSSILQSNASKIYPTTNNNNITSTNLNRNGTPTSSATSASIIANTHTGKEFYFIIKCLQT</sequence>
<dbReference type="AlphaFoldDB" id="A0A814HJB4"/>
<dbReference type="EMBL" id="CAJOBC010003422">
    <property type="protein sequence ID" value="CAF3782984.1"/>
    <property type="molecule type" value="Genomic_DNA"/>
</dbReference>
<name>A0A814HJB4_9BILA</name>
<evidence type="ECO:0000313" key="2">
    <source>
        <dbReference type="EMBL" id="CAF1011638.1"/>
    </source>
</evidence>
<dbReference type="EMBL" id="CAJNOQ010003422">
    <property type="protein sequence ID" value="CAF1011638.1"/>
    <property type="molecule type" value="Genomic_DNA"/>
</dbReference>
<dbReference type="Proteomes" id="UP000663829">
    <property type="component" value="Unassembled WGS sequence"/>
</dbReference>
<dbReference type="Proteomes" id="UP000681722">
    <property type="component" value="Unassembled WGS sequence"/>
</dbReference>
<organism evidence="2 4">
    <name type="scientific">Didymodactylos carnosus</name>
    <dbReference type="NCBI Taxonomy" id="1234261"/>
    <lineage>
        <taxon>Eukaryota</taxon>
        <taxon>Metazoa</taxon>
        <taxon>Spiralia</taxon>
        <taxon>Gnathifera</taxon>
        <taxon>Rotifera</taxon>
        <taxon>Eurotatoria</taxon>
        <taxon>Bdelloidea</taxon>
        <taxon>Philodinida</taxon>
        <taxon>Philodinidae</taxon>
        <taxon>Didymodactylos</taxon>
    </lineage>
</organism>
<evidence type="ECO:0000313" key="3">
    <source>
        <dbReference type="EMBL" id="CAF3782984.1"/>
    </source>
</evidence>
<feature type="region of interest" description="Disordered" evidence="1">
    <location>
        <begin position="219"/>
        <end position="238"/>
    </location>
</feature>
<comment type="caution">
    <text evidence="2">The sequence shown here is derived from an EMBL/GenBank/DDBJ whole genome shotgun (WGS) entry which is preliminary data.</text>
</comment>
<keyword evidence="4" id="KW-1185">Reference proteome</keyword>
<proteinExistence type="predicted"/>
<reference evidence="2" key="1">
    <citation type="submission" date="2021-02" db="EMBL/GenBank/DDBJ databases">
        <authorList>
            <person name="Nowell W R."/>
        </authorList>
    </citation>
    <scope>NUCLEOTIDE SEQUENCE</scope>
</reference>
<evidence type="ECO:0000256" key="1">
    <source>
        <dbReference type="SAM" id="MobiDB-lite"/>
    </source>
</evidence>
<protein>
    <submittedName>
        <fullName evidence="2">Uncharacterized protein</fullName>
    </submittedName>
</protein>
<accession>A0A814HJB4</accession>